<comment type="caution">
    <text evidence="2">The sequence shown here is derived from an EMBL/GenBank/DDBJ whole genome shotgun (WGS) entry which is preliminary data.</text>
</comment>
<organism evidence="2 3">
    <name type="scientific">Microbacterium marmarense</name>
    <dbReference type="NCBI Taxonomy" id="3122051"/>
    <lineage>
        <taxon>Bacteria</taxon>
        <taxon>Bacillati</taxon>
        <taxon>Actinomycetota</taxon>
        <taxon>Actinomycetes</taxon>
        <taxon>Micrococcales</taxon>
        <taxon>Microbacteriaceae</taxon>
        <taxon>Microbacterium</taxon>
    </lineage>
</organism>
<feature type="transmembrane region" description="Helical" evidence="1">
    <location>
        <begin position="330"/>
        <end position="355"/>
    </location>
</feature>
<reference evidence="2 3" key="1">
    <citation type="submission" date="2024-02" db="EMBL/GenBank/DDBJ databases">
        <authorList>
            <person name="Saticioglu I.B."/>
        </authorList>
    </citation>
    <scope>NUCLEOTIDE SEQUENCE [LARGE SCALE GENOMIC DNA]</scope>
    <source>
        <strain evidence="2 3">Mu-86</strain>
    </source>
</reference>
<name>A0ABU8LSC4_9MICO</name>
<dbReference type="EMBL" id="JBBDGL010000001">
    <property type="protein sequence ID" value="MEJ1155159.1"/>
    <property type="molecule type" value="Genomic_DNA"/>
</dbReference>
<accession>A0ABU8LSC4</accession>
<keyword evidence="1" id="KW-0472">Membrane</keyword>
<keyword evidence="3" id="KW-1185">Reference proteome</keyword>
<dbReference type="RefSeq" id="WP_337337566.1">
    <property type="nucleotide sequence ID" value="NZ_JBBDGL010000001.1"/>
</dbReference>
<keyword evidence="1" id="KW-1133">Transmembrane helix</keyword>
<evidence type="ECO:0000313" key="2">
    <source>
        <dbReference type="EMBL" id="MEJ1155159.1"/>
    </source>
</evidence>
<gene>
    <name evidence="2" type="ORF">WDU96_06045</name>
</gene>
<proteinExistence type="predicted"/>
<sequence length="408" mass="42702">MAANPLGALAYGSPDDVESLAARVWRLIANDHGPADDPAMTARMNEEAELLYFLLLDSRGANQQRMFELCSLIGELVWNYPICVRLERHSSGKSKSVRLTVERRVVPELFGSGSVALETDGALSESGDTSGGKITNAASLVTLGLRLLDAIRRFAGVPASVITHDLTNASRAASYHLQIAGPPGYYAARLRLLDVLGRRIEPAAIDAVESDSAILRGQRHAHLYLRGASGARDAKLEAGYYERTPGSMAVATAAALATLVVTGIIAAAQVSAALAACDSLVGSAADQCLRLSPANTGASEGLLQILLTFPIALVAMSARRNDAVWGGVLVARVTNAAVVFLTLCALALSVFAGALTPAGLSVAWIVVTGLMTVVLGSAGTSWILRSLIHIRYVRNAGPKRAISPAGVE</sequence>
<evidence type="ECO:0000256" key="1">
    <source>
        <dbReference type="SAM" id="Phobius"/>
    </source>
</evidence>
<evidence type="ECO:0000313" key="3">
    <source>
        <dbReference type="Proteomes" id="UP001368654"/>
    </source>
</evidence>
<feature type="transmembrane region" description="Helical" evidence="1">
    <location>
        <begin position="301"/>
        <end position="318"/>
    </location>
</feature>
<feature type="transmembrane region" description="Helical" evidence="1">
    <location>
        <begin position="361"/>
        <end position="384"/>
    </location>
</feature>
<keyword evidence="1" id="KW-0812">Transmembrane</keyword>
<protein>
    <submittedName>
        <fullName evidence="2">Uncharacterized protein</fullName>
    </submittedName>
</protein>
<dbReference type="Proteomes" id="UP001368654">
    <property type="component" value="Unassembled WGS sequence"/>
</dbReference>